<dbReference type="Proteomes" id="UP000077271">
    <property type="component" value="Unassembled WGS sequence"/>
</dbReference>
<comment type="caution">
    <text evidence="1">The sequence shown here is derived from an EMBL/GenBank/DDBJ whole genome shotgun (WGS) entry which is preliminary data.</text>
</comment>
<organism evidence="1 2">
    <name type="scientific">Domibacillus aminovorans</name>
    <dbReference type="NCBI Taxonomy" id="29332"/>
    <lineage>
        <taxon>Bacteria</taxon>
        <taxon>Bacillati</taxon>
        <taxon>Bacillota</taxon>
        <taxon>Bacilli</taxon>
        <taxon>Bacillales</taxon>
        <taxon>Bacillaceae</taxon>
        <taxon>Domibacillus</taxon>
    </lineage>
</organism>
<dbReference type="AlphaFoldDB" id="A0A177KY63"/>
<accession>A0A177KY63</accession>
<proteinExistence type="predicted"/>
<dbReference type="RefSeq" id="WP_018394297.1">
    <property type="nucleotide sequence ID" value="NZ_LQWZ01000010.1"/>
</dbReference>
<name>A0A177KY63_9BACI</name>
<dbReference type="EMBL" id="LQWZ01000010">
    <property type="protein sequence ID" value="OAH58339.1"/>
    <property type="molecule type" value="Genomic_DNA"/>
</dbReference>
<sequence length="72" mass="8071">MSLDSLKDLLRTLCSYNTIDITHTFEKDGQSIASVCCLKNTSTIEVTMIQTQSVEQYETVDEAAIVIERLVN</sequence>
<protein>
    <submittedName>
        <fullName evidence="1">Uncharacterized protein</fullName>
    </submittedName>
</protein>
<evidence type="ECO:0000313" key="2">
    <source>
        <dbReference type="Proteomes" id="UP000077271"/>
    </source>
</evidence>
<reference evidence="1 2" key="1">
    <citation type="submission" date="2016-01" db="EMBL/GenBank/DDBJ databases">
        <title>Investigation of taxonomic status of Bacillus aminovorans.</title>
        <authorList>
            <person name="Verma A."/>
            <person name="Pal Y."/>
            <person name="Krishnamurthi S."/>
        </authorList>
    </citation>
    <scope>NUCLEOTIDE SEQUENCE [LARGE SCALE GENOMIC DNA]</scope>
    <source>
        <strain evidence="1 2">DSM 4337</strain>
    </source>
</reference>
<evidence type="ECO:0000313" key="1">
    <source>
        <dbReference type="EMBL" id="OAH58339.1"/>
    </source>
</evidence>
<gene>
    <name evidence="1" type="ORF">AWH48_18360</name>
</gene>
<dbReference type="OrthoDB" id="2428905at2"/>